<organism evidence="3 4">
    <name type="scientific">Aspergillus brasiliensis (strain CBS 101740 / IMI 381727 / IBT 21946)</name>
    <dbReference type="NCBI Taxonomy" id="767769"/>
    <lineage>
        <taxon>Eukaryota</taxon>
        <taxon>Fungi</taxon>
        <taxon>Dikarya</taxon>
        <taxon>Ascomycota</taxon>
        <taxon>Pezizomycotina</taxon>
        <taxon>Eurotiomycetes</taxon>
        <taxon>Eurotiomycetidae</taxon>
        <taxon>Eurotiales</taxon>
        <taxon>Aspergillaceae</taxon>
        <taxon>Aspergillus</taxon>
        <taxon>Aspergillus subgen. Circumdati</taxon>
    </lineage>
</organism>
<dbReference type="InterPro" id="IPR058933">
    <property type="entry name" value="YMC020W-like_ab_hydrolase"/>
</dbReference>
<dbReference type="OMA" id="KLLLNWM"/>
<feature type="compositionally biased region" description="Basic and acidic residues" evidence="1">
    <location>
        <begin position="302"/>
        <end position="318"/>
    </location>
</feature>
<dbReference type="RefSeq" id="XP_067475440.1">
    <property type="nucleotide sequence ID" value="XM_067625789.1"/>
</dbReference>
<feature type="domain" description="YMC020W-like alpha/beta hydrolase" evidence="2">
    <location>
        <begin position="456"/>
        <end position="806"/>
    </location>
</feature>
<protein>
    <recommendedName>
        <fullName evidence="2">YMC020W-like alpha/beta hydrolase domain-containing protein</fullName>
    </recommendedName>
</protein>
<reference evidence="4" key="1">
    <citation type="journal article" date="2017" name="Genome Biol.">
        <title>Comparative genomics reveals high biological diversity and specific adaptations in the industrially and medically important fungal genus Aspergillus.</title>
        <authorList>
            <person name="de Vries R.P."/>
            <person name="Riley R."/>
            <person name="Wiebenga A."/>
            <person name="Aguilar-Osorio G."/>
            <person name="Amillis S."/>
            <person name="Uchima C.A."/>
            <person name="Anderluh G."/>
            <person name="Asadollahi M."/>
            <person name="Askin M."/>
            <person name="Barry K."/>
            <person name="Battaglia E."/>
            <person name="Bayram O."/>
            <person name="Benocci T."/>
            <person name="Braus-Stromeyer S.A."/>
            <person name="Caldana C."/>
            <person name="Canovas D."/>
            <person name="Cerqueira G.C."/>
            <person name="Chen F."/>
            <person name="Chen W."/>
            <person name="Choi C."/>
            <person name="Clum A."/>
            <person name="Dos Santos R.A."/>
            <person name="Damasio A.R."/>
            <person name="Diallinas G."/>
            <person name="Emri T."/>
            <person name="Fekete E."/>
            <person name="Flipphi M."/>
            <person name="Freyberg S."/>
            <person name="Gallo A."/>
            <person name="Gournas C."/>
            <person name="Habgood R."/>
            <person name="Hainaut M."/>
            <person name="Harispe M.L."/>
            <person name="Henrissat B."/>
            <person name="Hilden K.S."/>
            <person name="Hope R."/>
            <person name="Hossain A."/>
            <person name="Karabika E."/>
            <person name="Karaffa L."/>
            <person name="Karanyi Z."/>
            <person name="Krasevec N."/>
            <person name="Kuo A."/>
            <person name="Kusch H."/>
            <person name="LaButti K."/>
            <person name="Lagendijk E.L."/>
            <person name="Lapidus A."/>
            <person name="Levasseur A."/>
            <person name="Lindquist E."/>
            <person name="Lipzen A."/>
            <person name="Logrieco A.F."/>
            <person name="MacCabe A."/>
            <person name="Maekelae M.R."/>
            <person name="Malavazi I."/>
            <person name="Melin P."/>
            <person name="Meyer V."/>
            <person name="Mielnichuk N."/>
            <person name="Miskei M."/>
            <person name="Molnar A.P."/>
            <person name="Mule G."/>
            <person name="Ngan C.Y."/>
            <person name="Orejas M."/>
            <person name="Orosz E."/>
            <person name="Ouedraogo J.P."/>
            <person name="Overkamp K.M."/>
            <person name="Park H.-S."/>
            <person name="Perrone G."/>
            <person name="Piumi F."/>
            <person name="Punt P.J."/>
            <person name="Ram A.F."/>
            <person name="Ramon A."/>
            <person name="Rauscher S."/>
            <person name="Record E."/>
            <person name="Riano-Pachon D.M."/>
            <person name="Robert V."/>
            <person name="Roehrig J."/>
            <person name="Ruller R."/>
            <person name="Salamov A."/>
            <person name="Salih N.S."/>
            <person name="Samson R.A."/>
            <person name="Sandor E."/>
            <person name="Sanguinetti M."/>
            <person name="Schuetze T."/>
            <person name="Sepcic K."/>
            <person name="Shelest E."/>
            <person name="Sherlock G."/>
            <person name="Sophianopoulou V."/>
            <person name="Squina F.M."/>
            <person name="Sun H."/>
            <person name="Susca A."/>
            <person name="Todd R.B."/>
            <person name="Tsang A."/>
            <person name="Unkles S.E."/>
            <person name="van de Wiele N."/>
            <person name="van Rossen-Uffink D."/>
            <person name="Oliveira J.V."/>
            <person name="Vesth T.C."/>
            <person name="Visser J."/>
            <person name="Yu J.-H."/>
            <person name="Zhou M."/>
            <person name="Andersen M.R."/>
            <person name="Archer D.B."/>
            <person name="Baker S.E."/>
            <person name="Benoit I."/>
            <person name="Brakhage A.A."/>
            <person name="Braus G.H."/>
            <person name="Fischer R."/>
            <person name="Frisvad J.C."/>
            <person name="Goldman G.H."/>
            <person name="Houbraken J."/>
            <person name="Oakley B."/>
            <person name="Pocsi I."/>
            <person name="Scazzocchio C."/>
            <person name="Seiboth B."/>
            <person name="vanKuyk P.A."/>
            <person name="Wortman J."/>
            <person name="Dyer P.S."/>
            <person name="Grigoriev I.V."/>
        </authorList>
    </citation>
    <scope>NUCLEOTIDE SEQUENCE [LARGE SCALE GENOMIC DNA]</scope>
    <source>
        <strain evidence="4">CBS 101740 / IMI 381727 / IBT 21946</strain>
    </source>
</reference>
<dbReference type="Pfam" id="PF26147">
    <property type="entry name" value="AB_HYDROLASE_YMC0-YMC35"/>
    <property type="match status" value="1"/>
</dbReference>
<feature type="compositionally biased region" description="Polar residues" evidence="1">
    <location>
        <begin position="124"/>
        <end position="136"/>
    </location>
</feature>
<feature type="compositionally biased region" description="Polar residues" evidence="1">
    <location>
        <begin position="20"/>
        <end position="33"/>
    </location>
</feature>
<feature type="compositionally biased region" description="Basic residues" evidence="1">
    <location>
        <begin position="1"/>
        <end position="11"/>
    </location>
</feature>
<feature type="compositionally biased region" description="Pro residues" evidence="1">
    <location>
        <begin position="223"/>
        <end position="233"/>
    </location>
</feature>
<feature type="compositionally biased region" description="Basic and acidic residues" evidence="1">
    <location>
        <begin position="272"/>
        <end position="281"/>
    </location>
</feature>
<dbReference type="GeneID" id="93578277"/>
<evidence type="ECO:0000256" key="1">
    <source>
        <dbReference type="SAM" id="MobiDB-lite"/>
    </source>
</evidence>
<dbReference type="InterPro" id="IPR058934">
    <property type="entry name" value="YMC020W-like"/>
</dbReference>
<evidence type="ECO:0000259" key="2">
    <source>
        <dbReference type="Pfam" id="PF26147"/>
    </source>
</evidence>
<evidence type="ECO:0000313" key="4">
    <source>
        <dbReference type="Proteomes" id="UP000184499"/>
    </source>
</evidence>
<name>A0A1L9U992_ASPBC</name>
<dbReference type="VEuPathDB" id="FungiDB:ASPBRDRAFT_47135"/>
<sequence>MPSMGSRKRVKPSPPGADSKSPSASNDGATSLSAGGDHAESRNRGGTASWYPAVWPAVSRASKAAPVTEVARESISAAQNLAPRLTSRSTPQLELPKQLRNPSLQLTRKVGASSRSLPADAATTKINIASDGTTFSPEEDAKSCPAGITSQPTEEEAPKDQETVTTDDADKGQLSAAPETTTDDNRESADAGPTSNTQSGGWFSWFYGPPTTEKPIPKEPVPEQVPDPVPESIPEPRTPEPSEESPVKPPVSKDEQQTTSESRGQTEIDSSEQNKPEETHDSSQASLKRSWLQMWYGSSTKGPEEPTSKPLDEVDKPTTQDVQTESAPAQDHDMQGAGSPATIPVKDTRPSGWSFWFKDTSKGLEQEIPQDSQVASTSTLPDPSLKKATVEAVPEPEARAEIAKKGSVKLKGTKSGSALPDKPTLRPEAGPNDLVPGPSEAAATKQLRKVLPNQVLPRFHETFALQEKPSLLQTIGRYFHYGKESDNRHVHMIKDTPPIKRALAIGIHGYFPAPLIRSVLGQPTGTSIRFSNMAAEAINTWADDHGYKCDIEKIALEGEGRISERVDLLWKLLLNWMEEIRKADFILVACHSQGVPVAIMLVAKLISFGCLNAARVGICAMAGVNLGPFADFRSRWISGSAGELFEFALPYSQVSKDYESALRTCLDFGIRISYIGSIDDQLVSLESSLFAPVTHPYIYRAAFVDGRVHAPSFLSHLVGFVLKLRNLGVPDHGLIRELSSPLAGSLYSGEGHSRLYDDPAVYRLAIEFALETSTIHSASLHIKRTQPAPANPYILPFAMRGILEEEYVRRELYDETMELLRQFDDWKPTSKVLKDVKFRLEGIRSKL</sequence>
<feature type="region of interest" description="Disordered" evidence="1">
    <location>
        <begin position="1"/>
        <end position="49"/>
    </location>
</feature>
<feature type="compositionally biased region" description="Polar residues" evidence="1">
    <location>
        <begin position="369"/>
        <end position="381"/>
    </location>
</feature>
<dbReference type="PANTHER" id="PTHR47349">
    <property type="entry name" value="CHROMOSOME 8, WHOLE GENOME SHOTGUN SEQUENCE"/>
    <property type="match status" value="1"/>
</dbReference>
<dbReference type="EMBL" id="KV878691">
    <property type="protein sequence ID" value="OJJ68191.1"/>
    <property type="molecule type" value="Genomic_DNA"/>
</dbReference>
<dbReference type="PANTHER" id="PTHR47349:SF1">
    <property type="entry name" value="AER328WP"/>
    <property type="match status" value="1"/>
</dbReference>
<gene>
    <name evidence="3" type="ORF">ASPBRDRAFT_47135</name>
</gene>
<dbReference type="AlphaFoldDB" id="A0A1L9U992"/>
<feature type="compositionally biased region" description="Polar residues" evidence="1">
    <location>
        <begin position="257"/>
        <end position="271"/>
    </location>
</feature>
<dbReference type="OrthoDB" id="5598028at2759"/>
<feature type="region of interest" description="Disordered" evidence="1">
    <location>
        <begin position="78"/>
        <end position="433"/>
    </location>
</feature>
<evidence type="ECO:0000313" key="3">
    <source>
        <dbReference type="EMBL" id="OJJ68191.1"/>
    </source>
</evidence>
<accession>A0A1L9U992</accession>
<keyword evidence="4" id="KW-1185">Reference proteome</keyword>
<dbReference type="Proteomes" id="UP000184499">
    <property type="component" value="Unassembled WGS sequence"/>
</dbReference>
<proteinExistence type="predicted"/>